<name>A0A543AQF2_9ACTN</name>
<dbReference type="PANTHER" id="PTHR35807">
    <property type="entry name" value="TRANSCRIPTIONAL REGULATOR REDD-RELATED"/>
    <property type="match status" value="1"/>
</dbReference>
<keyword evidence="3 5" id="KW-0238">DNA-binding</keyword>
<dbReference type="InterPro" id="IPR001867">
    <property type="entry name" value="OmpR/PhoB-type_DNA-bd"/>
</dbReference>
<dbReference type="Pfam" id="PF00931">
    <property type="entry name" value="NB-ARC"/>
    <property type="match status" value="1"/>
</dbReference>
<dbReference type="Gene3D" id="3.40.50.300">
    <property type="entry name" value="P-loop containing nucleotide triphosphate hydrolases"/>
    <property type="match status" value="1"/>
</dbReference>
<dbReference type="OrthoDB" id="581105at2"/>
<dbReference type="InterPro" id="IPR005158">
    <property type="entry name" value="BTAD"/>
</dbReference>
<evidence type="ECO:0000313" key="8">
    <source>
        <dbReference type="Proteomes" id="UP000317043"/>
    </source>
</evidence>
<dbReference type="InterPro" id="IPR051677">
    <property type="entry name" value="AfsR-DnrI-RedD_regulator"/>
</dbReference>
<keyword evidence="4" id="KW-0804">Transcription</keyword>
<dbReference type="RefSeq" id="WP_142034211.1">
    <property type="nucleotide sequence ID" value="NZ_JBHTGS010000002.1"/>
</dbReference>
<dbReference type="PANTHER" id="PTHR35807:SF1">
    <property type="entry name" value="TRANSCRIPTIONAL REGULATOR REDD"/>
    <property type="match status" value="1"/>
</dbReference>
<dbReference type="PROSITE" id="PS51755">
    <property type="entry name" value="OMPR_PHOB"/>
    <property type="match status" value="1"/>
</dbReference>
<gene>
    <name evidence="7" type="ORF">FB566_0309</name>
</gene>
<dbReference type="CDD" id="cd15831">
    <property type="entry name" value="BTAD"/>
    <property type="match status" value="1"/>
</dbReference>
<evidence type="ECO:0000256" key="4">
    <source>
        <dbReference type="ARBA" id="ARBA00023163"/>
    </source>
</evidence>
<dbReference type="AlphaFoldDB" id="A0A543AQF2"/>
<keyword evidence="8" id="KW-1185">Reference proteome</keyword>
<protein>
    <submittedName>
        <fullName evidence="7">DNA-binding SARP family transcriptional activator</fullName>
    </submittedName>
</protein>
<dbReference type="InterPro" id="IPR036388">
    <property type="entry name" value="WH-like_DNA-bd_sf"/>
</dbReference>
<dbReference type="SMART" id="SM00862">
    <property type="entry name" value="Trans_reg_C"/>
    <property type="match status" value="1"/>
</dbReference>
<dbReference type="InterPro" id="IPR011990">
    <property type="entry name" value="TPR-like_helical_dom_sf"/>
</dbReference>
<dbReference type="InterPro" id="IPR016032">
    <property type="entry name" value="Sig_transdc_resp-reg_C-effctor"/>
</dbReference>
<proteinExistence type="inferred from homology"/>
<feature type="DNA-binding region" description="OmpR/PhoB-type" evidence="5">
    <location>
        <begin position="1"/>
        <end position="93"/>
    </location>
</feature>
<dbReference type="InParanoid" id="A0A543AQF2"/>
<dbReference type="GO" id="GO:0000160">
    <property type="term" value="P:phosphorelay signal transduction system"/>
    <property type="evidence" value="ECO:0007669"/>
    <property type="project" value="InterPro"/>
</dbReference>
<dbReference type="SUPFAM" id="SSF48452">
    <property type="entry name" value="TPR-like"/>
    <property type="match status" value="1"/>
</dbReference>
<evidence type="ECO:0000256" key="2">
    <source>
        <dbReference type="ARBA" id="ARBA00023015"/>
    </source>
</evidence>
<dbReference type="InterPro" id="IPR027417">
    <property type="entry name" value="P-loop_NTPase"/>
</dbReference>
<dbReference type="GO" id="GO:0006355">
    <property type="term" value="P:regulation of DNA-templated transcription"/>
    <property type="evidence" value="ECO:0007669"/>
    <property type="project" value="InterPro"/>
</dbReference>
<organism evidence="7 8">
    <name type="scientific">Stackebrandtia endophytica</name>
    <dbReference type="NCBI Taxonomy" id="1496996"/>
    <lineage>
        <taxon>Bacteria</taxon>
        <taxon>Bacillati</taxon>
        <taxon>Actinomycetota</taxon>
        <taxon>Actinomycetes</taxon>
        <taxon>Glycomycetales</taxon>
        <taxon>Glycomycetaceae</taxon>
        <taxon>Stackebrandtia</taxon>
    </lineage>
</organism>
<feature type="domain" description="OmpR/PhoB-type" evidence="6">
    <location>
        <begin position="1"/>
        <end position="93"/>
    </location>
</feature>
<dbReference type="Gene3D" id="1.10.10.10">
    <property type="entry name" value="Winged helix-like DNA-binding domain superfamily/Winged helix DNA-binding domain"/>
    <property type="match status" value="1"/>
</dbReference>
<dbReference type="PRINTS" id="PR00364">
    <property type="entry name" value="DISEASERSIST"/>
</dbReference>
<evidence type="ECO:0000259" key="6">
    <source>
        <dbReference type="PROSITE" id="PS51755"/>
    </source>
</evidence>
<evidence type="ECO:0000256" key="5">
    <source>
        <dbReference type="PROSITE-ProRule" id="PRU01091"/>
    </source>
</evidence>
<dbReference type="GO" id="GO:0003677">
    <property type="term" value="F:DNA binding"/>
    <property type="evidence" value="ECO:0007669"/>
    <property type="project" value="UniProtKB-UniRule"/>
</dbReference>
<dbReference type="Proteomes" id="UP000317043">
    <property type="component" value="Unassembled WGS sequence"/>
</dbReference>
<reference evidence="7 8" key="1">
    <citation type="submission" date="2019-06" db="EMBL/GenBank/DDBJ databases">
        <title>Sequencing the genomes of 1000 actinobacteria strains.</title>
        <authorList>
            <person name="Klenk H.-P."/>
        </authorList>
    </citation>
    <scope>NUCLEOTIDE SEQUENCE [LARGE SCALE GENOMIC DNA]</scope>
    <source>
        <strain evidence="7 8">DSM 45928</strain>
    </source>
</reference>
<dbReference type="SUPFAM" id="SSF46894">
    <property type="entry name" value="C-terminal effector domain of the bipartite response regulators"/>
    <property type="match status" value="1"/>
</dbReference>
<comment type="similarity">
    <text evidence="1">Belongs to the AfsR/DnrI/RedD regulatory family.</text>
</comment>
<comment type="caution">
    <text evidence="7">The sequence shown here is derived from an EMBL/GenBank/DDBJ whole genome shotgun (WGS) entry which is preliminary data.</text>
</comment>
<sequence length="597" mass="65595">MLLRLLGAVEVADGSGWRRAGPAKQSCVLAALTLARGQPLSTDELIQRVWHHDPPLSASNVLYSHMTRLRALFNDIDDIQLTRHRDQGYRLLIPDRSVDVFAMRHLVARAQQATGADDLDAARRLWAAAAELWRGPALTGVEGRWADSIRKSLHKEQLTVLTGQYGTALMRGEHQAVVDELSRLADAHPTAEALTAQYMLALHRCGRPAEAIARYEETRGLLRTEFGVDPSSALRDLHRRMLRQDPQLDWTRSRSGTVPAAGATTGGSHRRLVAPRQLPADTTTFIGRDEPLRQIVAAIDGHNRVVTVDGMPGVGKTALAVRAAHTLAPRFNDGQLFVDLHGWETSTPPLRPVEALGRLLRSLGVPPDAVPAHPDERAAVLRHTLTGRRVLLLLDGARDLDQIRPLLPAEPRCAVLITGRRRFIGLHDAPAVSLDILAGDAAVELFNRIAERTSIVDDVLRVIDACGRLPLAIRIAATRLRSRPHWSIRDLLDRLSSNRRLRLLDHGSRSLSTALDASFHALTPLSRTAMTHLARTSPLTAAELGAEMDLASSEAEDLLEELCDDNLVRGLSSGRYHAHDLVREYARRIGPLPAHPG</sequence>
<evidence type="ECO:0000256" key="1">
    <source>
        <dbReference type="ARBA" id="ARBA00005820"/>
    </source>
</evidence>
<evidence type="ECO:0000313" key="7">
    <source>
        <dbReference type="EMBL" id="TQL74821.1"/>
    </source>
</evidence>
<accession>A0A543AQF2</accession>
<dbReference type="GO" id="GO:0043531">
    <property type="term" value="F:ADP binding"/>
    <property type="evidence" value="ECO:0007669"/>
    <property type="project" value="InterPro"/>
</dbReference>
<dbReference type="EMBL" id="VFOW01000001">
    <property type="protein sequence ID" value="TQL74821.1"/>
    <property type="molecule type" value="Genomic_DNA"/>
</dbReference>
<keyword evidence="2" id="KW-0805">Transcription regulation</keyword>
<dbReference type="InterPro" id="IPR002182">
    <property type="entry name" value="NB-ARC"/>
</dbReference>
<dbReference type="Gene3D" id="1.25.40.10">
    <property type="entry name" value="Tetratricopeptide repeat domain"/>
    <property type="match status" value="1"/>
</dbReference>
<evidence type="ECO:0000256" key="3">
    <source>
        <dbReference type="ARBA" id="ARBA00023125"/>
    </source>
</evidence>
<dbReference type="Pfam" id="PF00486">
    <property type="entry name" value="Trans_reg_C"/>
    <property type="match status" value="1"/>
</dbReference>
<dbReference type="Pfam" id="PF03704">
    <property type="entry name" value="BTAD"/>
    <property type="match status" value="1"/>
</dbReference>
<dbReference type="SUPFAM" id="SSF52540">
    <property type="entry name" value="P-loop containing nucleoside triphosphate hydrolases"/>
    <property type="match status" value="1"/>
</dbReference>
<dbReference type="SMART" id="SM01043">
    <property type="entry name" value="BTAD"/>
    <property type="match status" value="1"/>
</dbReference>